<proteinExistence type="inferred from homology"/>
<gene>
    <name evidence="6" type="ORF">WDZ17_10295</name>
</gene>
<comment type="caution">
    <text evidence="6">The sequence shown here is derived from an EMBL/GenBank/DDBJ whole genome shotgun (WGS) entry which is preliminary data.</text>
</comment>
<keyword evidence="7" id="KW-1185">Reference proteome</keyword>
<feature type="non-terminal residue" evidence="6">
    <location>
        <position position="361"/>
    </location>
</feature>
<dbReference type="NCBIfam" id="TIGR00486">
    <property type="entry name" value="YbgI_SA1388"/>
    <property type="match status" value="1"/>
</dbReference>
<dbReference type="SUPFAM" id="SSF102705">
    <property type="entry name" value="NIF3 (NGG1p interacting factor 3)-like"/>
    <property type="match status" value="1"/>
</dbReference>
<dbReference type="Pfam" id="PF01784">
    <property type="entry name" value="DUF34_NIF3"/>
    <property type="match status" value="1"/>
</dbReference>
<accession>A0ABU8RKV6</accession>
<reference evidence="6 7" key="1">
    <citation type="journal article" date="2017" name="Int. J. Syst. Evol. Microbiol.">
        <title>Pseudokineococcus basanitobsidens sp. nov., isolated from volcanic rock.</title>
        <authorList>
            <person name="Lee D.W."/>
            <person name="Park M.Y."/>
            <person name="Kim J.J."/>
            <person name="Kim B.S."/>
        </authorList>
    </citation>
    <scope>NUCLEOTIDE SEQUENCE [LARGE SCALE GENOMIC DNA]</scope>
    <source>
        <strain evidence="6 7">DSM 103726</strain>
    </source>
</reference>
<organism evidence="6 7">
    <name type="scientific">Pseudokineococcus basanitobsidens</name>
    <dbReference type="NCBI Taxonomy" id="1926649"/>
    <lineage>
        <taxon>Bacteria</taxon>
        <taxon>Bacillati</taxon>
        <taxon>Actinomycetota</taxon>
        <taxon>Actinomycetes</taxon>
        <taxon>Kineosporiales</taxon>
        <taxon>Kineosporiaceae</taxon>
        <taxon>Pseudokineococcus</taxon>
    </lineage>
</organism>
<dbReference type="InterPro" id="IPR017221">
    <property type="entry name" value="DUF34/NIF3_bac"/>
</dbReference>
<dbReference type="PANTHER" id="PTHR13799:SF14">
    <property type="entry name" value="GTP CYCLOHYDROLASE 1 TYPE 2 HOMOLOG"/>
    <property type="match status" value="1"/>
</dbReference>
<dbReference type="RefSeq" id="WP_339575066.1">
    <property type="nucleotide sequence ID" value="NZ_JBBIAA010000010.1"/>
</dbReference>
<name>A0ABU8RKV6_9ACTN</name>
<protein>
    <recommendedName>
        <fullName evidence="3">GTP cyclohydrolase 1 type 2 homolog</fullName>
    </recommendedName>
</protein>
<feature type="region of interest" description="Disordered" evidence="5">
    <location>
        <begin position="178"/>
        <end position="199"/>
    </location>
</feature>
<dbReference type="Gene3D" id="3.30.70.120">
    <property type="match status" value="1"/>
</dbReference>
<dbReference type="InterPro" id="IPR002678">
    <property type="entry name" value="DUF34/NIF3"/>
</dbReference>
<evidence type="ECO:0000256" key="1">
    <source>
        <dbReference type="ARBA" id="ARBA00006964"/>
    </source>
</evidence>
<dbReference type="Gene3D" id="3.40.1390.30">
    <property type="entry name" value="NIF3 (NGG1p interacting factor 3)-like"/>
    <property type="match status" value="1"/>
</dbReference>
<comment type="subunit">
    <text evidence="2">Homohexamer.</text>
</comment>
<sequence length="361" mass="38123">MSNGVALADLLEVLERRYPAASAEEWDAVGLVCGDPTRLVRSVLLAVDPVAEVVDEAVELGVDLVLVHHPLLLRPVRSVRADDPKGAVVHRLVRAGIALHVLHTNADSARPGVSDALARVIGLDDLQPLSAAPAAPVDKHVVFVPEGDAERLVDAMSAAGAGEIGEYSRCAFTGTGTQTFTPGERAHPAVGTPGERHTGSEARVEMVAPRHLRERVLAAVRSAHPYEEPALDVLELAPWSSPRGLGRVGTLDKPLTVEALAGVVAAALPYTHHGVRVAGDPSALVRRVAVCGGSGDSLFDAVRASGADAYVTADLRHHPVSELRERARGGAPHVLDVSHWASEWPWLQGAGDRLRADLEEV</sequence>
<evidence type="ECO:0000256" key="2">
    <source>
        <dbReference type="ARBA" id="ARBA00011643"/>
    </source>
</evidence>
<keyword evidence="4" id="KW-0479">Metal-binding</keyword>
<dbReference type="InterPro" id="IPR036069">
    <property type="entry name" value="DUF34/NIF3_sf"/>
</dbReference>
<dbReference type="PANTHER" id="PTHR13799">
    <property type="entry name" value="NGG1 INTERACTING FACTOR 3"/>
    <property type="match status" value="1"/>
</dbReference>
<dbReference type="Proteomes" id="UP001387100">
    <property type="component" value="Unassembled WGS sequence"/>
</dbReference>
<evidence type="ECO:0000256" key="5">
    <source>
        <dbReference type="SAM" id="MobiDB-lite"/>
    </source>
</evidence>
<dbReference type="EMBL" id="JBBIAA010000010">
    <property type="protein sequence ID" value="MEJ5945681.1"/>
    <property type="molecule type" value="Genomic_DNA"/>
</dbReference>
<evidence type="ECO:0000256" key="4">
    <source>
        <dbReference type="ARBA" id="ARBA00022723"/>
    </source>
</evidence>
<dbReference type="PIRSF" id="PIRSF037489">
    <property type="entry name" value="UCP037489_NIF3_YqfO"/>
    <property type="match status" value="1"/>
</dbReference>
<evidence type="ECO:0000256" key="3">
    <source>
        <dbReference type="ARBA" id="ARBA00022112"/>
    </source>
</evidence>
<comment type="similarity">
    <text evidence="1">Belongs to the GTP cyclohydrolase I type 2/NIF3 family.</text>
</comment>
<evidence type="ECO:0000313" key="7">
    <source>
        <dbReference type="Proteomes" id="UP001387100"/>
    </source>
</evidence>
<dbReference type="InterPro" id="IPR015867">
    <property type="entry name" value="N-reg_PII/ATP_PRibTrfase_C"/>
</dbReference>
<evidence type="ECO:0000313" key="6">
    <source>
        <dbReference type="EMBL" id="MEJ5945681.1"/>
    </source>
</evidence>